<gene>
    <name evidence="4" type="ORF">FHW14_001228</name>
</gene>
<dbReference type="InterPro" id="IPR000182">
    <property type="entry name" value="GNAT_dom"/>
</dbReference>
<dbReference type="RefSeq" id="WP_184508997.1">
    <property type="nucleotide sequence ID" value="NZ_JACHVT010000002.1"/>
</dbReference>
<dbReference type="CDD" id="cd04301">
    <property type="entry name" value="NAT_SF"/>
    <property type="match status" value="1"/>
</dbReference>
<dbReference type="AlphaFoldDB" id="A0A839PSJ7"/>
<feature type="domain" description="N-acetyltransferase" evidence="3">
    <location>
        <begin position="24"/>
        <end position="170"/>
    </location>
</feature>
<keyword evidence="1 4" id="KW-0808">Transferase</keyword>
<protein>
    <submittedName>
        <fullName evidence="4">GNAT superfamily N-acetyltransferase</fullName>
    </submittedName>
</protein>
<dbReference type="Gene3D" id="3.40.630.30">
    <property type="match status" value="1"/>
</dbReference>
<dbReference type="SUPFAM" id="SSF55729">
    <property type="entry name" value="Acyl-CoA N-acyltransferases (Nat)"/>
    <property type="match status" value="1"/>
</dbReference>
<dbReference type="Pfam" id="PF00583">
    <property type="entry name" value="Acetyltransf_1"/>
    <property type="match status" value="1"/>
</dbReference>
<dbReference type="EMBL" id="JACHVT010000002">
    <property type="protein sequence ID" value="MBB2986079.1"/>
    <property type="molecule type" value="Genomic_DNA"/>
</dbReference>
<dbReference type="PROSITE" id="PS51186">
    <property type="entry name" value="GNAT"/>
    <property type="match status" value="1"/>
</dbReference>
<dbReference type="PANTHER" id="PTHR43877">
    <property type="entry name" value="AMINOALKYLPHOSPHONATE N-ACETYLTRANSFERASE-RELATED-RELATED"/>
    <property type="match status" value="1"/>
</dbReference>
<comment type="caution">
    <text evidence="4">The sequence shown here is derived from an EMBL/GenBank/DDBJ whole genome shotgun (WGS) entry which is preliminary data.</text>
</comment>
<evidence type="ECO:0000313" key="4">
    <source>
        <dbReference type="EMBL" id="MBB2986079.1"/>
    </source>
</evidence>
<dbReference type="InterPro" id="IPR050832">
    <property type="entry name" value="Bact_Acetyltransf"/>
</dbReference>
<dbReference type="PANTHER" id="PTHR43877:SF2">
    <property type="entry name" value="AMINOALKYLPHOSPHONATE N-ACETYLTRANSFERASE-RELATED"/>
    <property type="match status" value="1"/>
</dbReference>
<evidence type="ECO:0000256" key="1">
    <source>
        <dbReference type="ARBA" id="ARBA00022679"/>
    </source>
</evidence>
<evidence type="ECO:0000313" key="5">
    <source>
        <dbReference type="Proteomes" id="UP000590811"/>
    </source>
</evidence>
<accession>A0A839PSJ7</accession>
<dbReference type="GO" id="GO:0016747">
    <property type="term" value="F:acyltransferase activity, transferring groups other than amino-acyl groups"/>
    <property type="evidence" value="ECO:0007669"/>
    <property type="project" value="InterPro"/>
</dbReference>
<dbReference type="InterPro" id="IPR016181">
    <property type="entry name" value="Acyl_CoA_acyltransferase"/>
</dbReference>
<evidence type="ECO:0000256" key="2">
    <source>
        <dbReference type="ARBA" id="ARBA00023315"/>
    </source>
</evidence>
<reference evidence="4 5" key="1">
    <citation type="submission" date="2020-08" db="EMBL/GenBank/DDBJ databases">
        <title>Genomic Encyclopedia of Type Strains, Phase IV (KMG-V): Genome sequencing to study the core and pangenomes of soil and plant-associated prokaryotes.</title>
        <authorList>
            <person name="Whitman W."/>
        </authorList>
    </citation>
    <scope>NUCLEOTIDE SEQUENCE [LARGE SCALE GENOMIC DNA]</scope>
    <source>
        <strain evidence="4 5">B3ACCR2</strain>
    </source>
</reference>
<sequence length="170" mass="18382">MSDVAGQDRWLIELGDVTDPASEALLRRLVVELLERAAGEGASPSPDELEDGWDRLRRDDLAPPTGVFVVARRGGEDGPLVGCVGLLRQRGSDRGRSAELRHLYVRPAERGTGVAPGLLASAEEVARVWGARQVRAVVRDEQVEARSLLVRNGWRADPACGDGRLTLELG</sequence>
<proteinExistence type="predicted"/>
<evidence type="ECO:0000259" key="3">
    <source>
        <dbReference type="PROSITE" id="PS51186"/>
    </source>
</evidence>
<keyword evidence="2" id="KW-0012">Acyltransferase</keyword>
<organism evidence="4 5">
    <name type="scientific">Terracoccus luteus</name>
    <dbReference type="NCBI Taxonomy" id="53356"/>
    <lineage>
        <taxon>Bacteria</taxon>
        <taxon>Bacillati</taxon>
        <taxon>Actinomycetota</taxon>
        <taxon>Actinomycetes</taxon>
        <taxon>Micrococcales</taxon>
        <taxon>Intrasporangiaceae</taxon>
        <taxon>Terracoccus</taxon>
    </lineage>
</organism>
<name>A0A839PSJ7_9MICO</name>
<dbReference type="Proteomes" id="UP000590811">
    <property type="component" value="Unassembled WGS sequence"/>
</dbReference>